<reference evidence="1 2" key="1">
    <citation type="journal article" date="2007" name="Nat. Biotechnol.">
        <title>Complete genome sequence of the myxobacterium Sorangium cellulosum.</title>
        <authorList>
            <person name="Schneiker S."/>
            <person name="Perlova O."/>
            <person name="Kaiser O."/>
            <person name="Gerth K."/>
            <person name="Alici A."/>
            <person name="Altmeyer M.O."/>
            <person name="Bartels D."/>
            <person name="Bekel T."/>
            <person name="Beyer S."/>
            <person name="Bode E."/>
            <person name="Bode H.B."/>
            <person name="Bolten C.J."/>
            <person name="Choudhuri J.V."/>
            <person name="Doss S."/>
            <person name="Elnakady Y.A."/>
            <person name="Frank B."/>
            <person name="Gaigalat L."/>
            <person name="Goesmann A."/>
            <person name="Groeger C."/>
            <person name="Gross F."/>
            <person name="Jelsbak L."/>
            <person name="Jelsbak L."/>
            <person name="Kalinowski J."/>
            <person name="Kegler C."/>
            <person name="Knauber T."/>
            <person name="Konietzny S."/>
            <person name="Kopp M."/>
            <person name="Krause L."/>
            <person name="Krug D."/>
            <person name="Linke B."/>
            <person name="Mahmud T."/>
            <person name="Martinez-Arias R."/>
            <person name="McHardy A.C."/>
            <person name="Merai M."/>
            <person name="Meyer F."/>
            <person name="Mormann S."/>
            <person name="Munoz-Dorado J."/>
            <person name="Perez J."/>
            <person name="Pradella S."/>
            <person name="Rachid S."/>
            <person name="Raddatz G."/>
            <person name="Rosenau F."/>
            <person name="Rueckert C."/>
            <person name="Sasse F."/>
            <person name="Scharfe M."/>
            <person name="Schuster S.C."/>
            <person name="Suen G."/>
            <person name="Treuner-Lange A."/>
            <person name="Velicer G.J."/>
            <person name="Vorholter F.-J."/>
            <person name="Weissman K.J."/>
            <person name="Welch R.D."/>
            <person name="Wenzel S.C."/>
            <person name="Whitworth D.E."/>
            <person name="Wilhelm S."/>
            <person name="Wittmann C."/>
            <person name="Bloecker H."/>
            <person name="Puehler A."/>
            <person name="Mueller R."/>
        </authorList>
    </citation>
    <scope>NUCLEOTIDE SEQUENCE [LARGE SCALE GENOMIC DNA]</scope>
    <source>
        <strain evidence="2">So ce56</strain>
    </source>
</reference>
<dbReference type="EMBL" id="AM746676">
    <property type="protein sequence ID" value="CAN93677.1"/>
    <property type="molecule type" value="Genomic_DNA"/>
</dbReference>
<sequence>MERAEQALKCKLHPLHRRLLQEVGNGGFGPANGLIGLPGGKVDDDGRSVVELREQLFADPTGAGVPAQVVPLCDWGSGTWSCVDEDTGHVLMLDETGLTDTQISLHDWMADWVNGVLLAERLFTFEERSGINPFTKTPMIARLRSRPIGVPYRGRTS</sequence>
<dbReference type="KEGG" id="scl:sce3517"/>
<name>A9GRU2_SORC5</name>
<dbReference type="STRING" id="448385.sce3517"/>
<dbReference type="AlphaFoldDB" id="A9GRU2"/>
<dbReference type="Pfam" id="PF14567">
    <property type="entry name" value="SUKH_5"/>
    <property type="match status" value="1"/>
</dbReference>
<evidence type="ECO:0000313" key="2">
    <source>
        <dbReference type="Proteomes" id="UP000002139"/>
    </source>
</evidence>
<dbReference type="HOGENOM" id="CLU_1676701_0_0_7"/>
<dbReference type="InterPro" id="IPR037883">
    <property type="entry name" value="Knr4/Smi1-like_sf"/>
</dbReference>
<keyword evidence="2" id="KW-1185">Reference proteome</keyword>
<proteinExistence type="predicted"/>
<accession>A9GRU2</accession>
<evidence type="ECO:0000313" key="1">
    <source>
        <dbReference type="EMBL" id="CAN93677.1"/>
    </source>
</evidence>
<dbReference type="SUPFAM" id="SSF160631">
    <property type="entry name" value="SMI1/KNR4-like"/>
    <property type="match status" value="1"/>
</dbReference>
<dbReference type="Gene3D" id="3.40.1580.10">
    <property type="entry name" value="SMI1/KNR4-like"/>
    <property type="match status" value="1"/>
</dbReference>
<dbReference type="eggNOG" id="ENOG502ZW0W">
    <property type="taxonomic scope" value="Bacteria"/>
</dbReference>
<protein>
    <recommendedName>
        <fullName evidence="3">Knr4/Smi1-like domain-containing protein</fullName>
    </recommendedName>
</protein>
<dbReference type="Proteomes" id="UP000002139">
    <property type="component" value="Chromosome"/>
</dbReference>
<organism evidence="1 2">
    <name type="scientific">Sorangium cellulosum (strain So ce56)</name>
    <name type="common">Polyangium cellulosum (strain So ce56)</name>
    <dbReference type="NCBI Taxonomy" id="448385"/>
    <lineage>
        <taxon>Bacteria</taxon>
        <taxon>Pseudomonadati</taxon>
        <taxon>Myxococcota</taxon>
        <taxon>Polyangia</taxon>
        <taxon>Polyangiales</taxon>
        <taxon>Polyangiaceae</taxon>
        <taxon>Sorangium</taxon>
    </lineage>
</organism>
<evidence type="ECO:0008006" key="3">
    <source>
        <dbReference type="Google" id="ProtNLM"/>
    </source>
</evidence>
<gene>
    <name evidence="1" type="ordered locus">sce3517</name>
</gene>